<dbReference type="PANTHER" id="PTHR42760">
    <property type="entry name" value="SHORT-CHAIN DEHYDROGENASES/REDUCTASES FAMILY MEMBER"/>
    <property type="match status" value="1"/>
</dbReference>
<evidence type="ECO:0000256" key="2">
    <source>
        <dbReference type="ARBA" id="ARBA00023002"/>
    </source>
</evidence>
<dbReference type="PRINTS" id="PR00081">
    <property type="entry name" value="GDHRDH"/>
</dbReference>
<dbReference type="AlphaFoldDB" id="A0A268NTE5"/>
<keyword evidence="2" id="KW-0560">Oxidoreductase</keyword>
<dbReference type="SUPFAM" id="SSF51735">
    <property type="entry name" value="NAD(P)-binding Rossmann-fold domains"/>
    <property type="match status" value="1"/>
</dbReference>
<dbReference type="InterPro" id="IPR002347">
    <property type="entry name" value="SDR_fam"/>
</dbReference>
<comment type="caution">
    <text evidence="3">The sequence shown here is derived from an EMBL/GenBank/DDBJ whole genome shotgun (WGS) entry which is preliminary data.</text>
</comment>
<gene>
    <name evidence="3" type="ORF">CHH72_21605</name>
</gene>
<dbReference type="PRINTS" id="PR00080">
    <property type="entry name" value="SDRFAMILY"/>
</dbReference>
<evidence type="ECO:0000313" key="4">
    <source>
        <dbReference type="Proteomes" id="UP000216207"/>
    </source>
</evidence>
<name>A0A268NTE5_SHOCL</name>
<protein>
    <submittedName>
        <fullName evidence="3">3-oxoacyl-[acyl-carrier-protein] reductase</fullName>
    </submittedName>
</protein>
<sequence>MSQKTAVITGAASGIGRATAMAFAKKESTLVLIDQDEQRLKTLKAELDKEHVYCFQADISDAKRMETVFNEIGQTVKTIDIVFANAGINGTVTSIEAFEPKDWEQTVQVNLIGTFLSVKYAIPLMKKQGGSIMMTSSVNGTRVFSNFGMSAYSASKAGIAAFAKMAALELANYGIRVNVICPGAIRTHIDERTYRHEEALKPITIHKNSEPFPTPPGTPEQVADTVLYLASDGAKHISGAEIVIDGAQTLL</sequence>
<organism evidence="3 4">
    <name type="scientific">Shouchella clausii</name>
    <name type="common">Alkalihalobacillus clausii</name>
    <dbReference type="NCBI Taxonomy" id="79880"/>
    <lineage>
        <taxon>Bacteria</taxon>
        <taxon>Bacillati</taxon>
        <taxon>Bacillota</taxon>
        <taxon>Bacilli</taxon>
        <taxon>Bacillales</taxon>
        <taxon>Bacillaceae</taxon>
        <taxon>Shouchella</taxon>
    </lineage>
</organism>
<dbReference type="GO" id="GO:0048038">
    <property type="term" value="F:quinone binding"/>
    <property type="evidence" value="ECO:0007669"/>
    <property type="project" value="TreeGrafter"/>
</dbReference>
<dbReference type="FunFam" id="3.40.50.720:FF:000084">
    <property type="entry name" value="Short-chain dehydrogenase reductase"/>
    <property type="match status" value="1"/>
</dbReference>
<evidence type="ECO:0000256" key="1">
    <source>
        <dbReference type="ARBA" id="ARBA00006484"/>
    </source>
</evidence>
<dbReference type="InterPro" id="IPR036291">
    <property type="entry name" value="NAD(P)-bd_dom_sf"/>
</dbReference>
<dbReference type="NCBIfam" id="NF004203">
    <property type="entry name" value="PRK05653.2-4"/>
    <property type="match status" value="1"/>
</dbReference>
<accession>A0A268NTE5</accession>
<dbReference type="GO" id="GO:0016616">
    <property type="term" value="F:oxidoreductase activity, acting on the CH-OH group of donors, NAD or NADP as acceptor"/>
    <property type="evidence" value="ECO:0007669"/>
    <property type="project" value="TreeGrafter"/>
</dbReference>
<dbReference type="PROSITE" id="PS00061">
    <property type="entry name" value="ADH_SHORT"/>
    <property type="match status" value="1"/>
</dbReference>
<reference evidence="3 4" key="1">
    <citation type="submission" date="2017-07" db="EMBL/GenBank/DDBJ databases">
        <title>Isolation and whole genome analysis of endospore-forming bacteria from heroin.</title>
        <authorList>
            <person name="Kalinowski J."/>
            <person name="Ahrens B."/>
            <person name="Al-Dilaimi A."/>
            <person name="Winkler A."/>
            <person name="Wibberg D."/>
            <person name="Schleenbecker U."/>
            <person name="Ruckert C."/>
            <person name="Wolfel R."/>
            <person name="Grass G."/>
        </authorList>
    </citation>
    <scope>NUCLEOTIDE SEQUENCE [LARGE SCALE GENOMIC DNA]</scope>
    <source>
        <strain evidence="3 4">7539</strain>
    </source>
</reference>
<dbReference type="CDD" id="cd05233">
    <property type="entry name" value="SDR_c"/>
    <property type="match status" value="1"/>
</dbReference>
<dbReference type="Proteomes" id="UP000216207">
    <property type="component" value="Unassembled WGS sequence"/>
</dbReference>
<proteinExistence type="inferred from homology"/>
<dbReference type="RefSeq" id="WP_095327400.1">
    <property type="nucleotide sequence ID" value="NZ_NPCC01000047.1"/>
</dbReference>
<dbReference type="GO" id="GO:0008206">
    <property type="term" value="P:bile acid metabolic process"/>
    <property type="evidence" value="ECO:0007669"/>
    <property type="project" value="UniProtKB-ARBA"/>
</dbReference>
<dbReference type="Pfam" id="PF13561">
    <property type="entry name" value="adh_short_C2"/>
    <property type="match status" value="1"/>
</dbReference>
<dbReference type="EMBL" id="NPCC01000047">
    <property type="protein sequence ID" value="PAE86783.1"/>
    <property type="molecule type" value="Genomic_DNA"/>
</dbReference>
<comment type="similarity">
    <text evidence="1">Belongs to the short-chain dehydrogenases/reductases (SDR) family.</text>
</comment>
<dbReference type="InterPro" id="IPR020904">
    <property type="entry name" value="Sc_DH/Rdtase_CS"/>
</dbReference>
<evidence type="ECO:0000313" key="3">
    <source>
        <dbReference type="EMBL" id="PAE86783.1"/>
    </source>
</evidence>
<dbReference type="Gene3D" id="3.40.50.720">
    <property type="entry name" value="NAD(P)-binding Rossmann-like Domain"/>
    <property type="match status" value="1"/>
</dbReference>
<dbReference type="GO" id="GO:0006633">
    <property type="term" value="P:fatty acid biosynthetic process"/>
    <property type="evidence" value="ECO:0007669"/>
    <property type="project" value="TreeGrafter"/>
</dbReference>
<dbReference type="PANTHER" id="PTHR42760:SF133">
    <property type="entry name" value="3-OXOACYL-[ACYL-CARRIER-PROTEIN] REDUCTASE"/>
    <property type="match status" value="1"/>
</dbReference>